<dbReference type="EMBL" id="JAGDFM010000136">
    <property type="protein sequence ID" value="KAG7384862.1"/>
    <property type="molecule type" value="Genomic_DNA"/>
</dbReference>
<accession>A0A8T1VTU1</accession>
<reference evidence="1" key="1">
    <citation type="submission" date="2021-02" db="EMBL/GenBank/DDBJ databases">
        <authorList>
            <person name="Palmer J.M."/>
        </authorList>
    </citation>
    <scope>NUCLEOTIDE SEQUENCE</scope>
    <source>
        <strain evidence="1">SCRP734</strain>
    </source>
</reference>
<comment type="caution">
    <text evidence="1">The sequence shown here is derived from an EMBL/GenBank/DDBJ whole genome shotgun (WGS) entry which is preliminary data.</text>
</comment>
<sequence length="138" mass="15025">MSRKWFQLVGEDGSAVTPATSVVVEPKDVDTFREAVFAKVSRALPANVIAADLTVFADRAAYDANQALDPRASLVGIDEKETCIVQVLQRTEVDPRYFILPEVQEQVEKAVFVILEGDEDHKGVGMGVFVSPTLATTT</sequence>
<protein>
    <recommendedName>
        <fullName evidence="3">CRN domain-containing protein-containing protein</fullName>
    </recommendedName>
</protein>
<gene>
    <name evidence="1" type="ORF">PHYPSEUDO_002177</name>
</gene>
<dbReference type="Proteomes" id="UP000694044">
    <property type="component" value="Unassembled WGS sequence"/>
</dbReference>
<organism evidence="1 2">
    <name type="scientific">Phytophthora pseudosyringae</name>
    <dbReference type="NCBI Taxonomy" id="221518"/>
    <lineage>
        <taxon>Eukaryota</taxon>
        <taxon>Sar</taxon>
        <taxon>Stramenopiles</taxon>
        <taxon>Oomycota</taxon>
        <taxon>Peronosporomycetes</taxon>
        <taxon>Peronosporales</taxon>
        <taxon>Peronosporaceae</taxon>
        <taxon>Phytophthora</taxon>
    </lineage>
</organism>
<evidence type="ECO:0008006" key="3">
    <source>
        <dbReference type="Google" id="ProtNLM"/>
    </source>
</evidence>
<dbReference type="OrthoDB" id="122204at2759"/>
<proteinExistence type="predicted"/>
<keyword evidence="2" id="KW-1185">Reference proteome</keyword>
<evidence type="ECO:0000313" key="2">
    <source>
        <dbReference type="Proteomes" id="UP000694044"/>
    </source>
</evidence>
<name>A0A8T1VTU1_9STRA</name>
<evidence type="ECO:0000313" key="1">
    <source>
        <dbReference type="EMBL" id="KAG7384862.1"/>
    </source>
</evidence>
<dbReference type="AlphaFoldDB" id="A0A8T1VTU1"/>